<dbReference type="EMBL" id="CT868640">
    <property type="protein sequence ID" value="CAK87894.1"/>
    <property type="molecule type" value="Genomic_DNA"/>
</dbReference>
<proteinExistence type="predicted"/>
<dbReference type="HOGENOM" id="CLU_1430594_0_0_1"/>
<dbReference type="GeneID" id="5041076"/>
<evidence type="ECO:0000313" key="1">
    <source>
        <dbReference type="EMBL" id="CAK87894.1"/>
    </source>
</evidence>
<gene>
    <name evidence="1" type="ORF">GSPATT00021518001</name>
</gene>
<name>A0DXX7_PARTE</name>
<dbReference type="Proteomes" id="UP000000600">
    <property type="component" value="Unassembled WGS sequence"/>
</dbReference>
<dbReference type="Gene3D" id="2.40.50.140">
    <property type="entry name" value="Nucleic acid-binding proteins"/>
    <property type="match status" value="1"/>
</dbReference>
<reference evidence="1 2" key="1">
    <citation type="journal article" date="2006" name="Nature">
        <title>Global trends of whole-genome duplications revealed by the ciliate Paramecium tetraurelia.</title>
        <authorList>
            <consortium name="Genoscope"/>
            <person name="Aury J.-M."/>
            <person name="Jaillon O."/>
            <person name="Duret L."/>
            <person name="Noel B."/>
            <person name="Jubin C."/>
            <person name="Porcel B.M."/>
            <person name="Segurens B."/>
            <person name="Daubin V."/>
            <person name="Anthouard V."/>
            <person name="Aiach N."/>
            <person name="Arnaiz O."/>
            <person name="Billaut A."/>
            <person name="Beisson J."/>
            <person name="Blanc I."/>
            <person name="Bouhouche K."/>
            <person name="Camara F."/>
            <person name="Duharcourt S."/>
            <person name="Guigo R."/>
            <person name="Gogendeau D."/>
            <person name="Katinka M."/>
            <person name="Keller A.-M."/>
            <person name="Kissmehl R."/>
            <person name="Klotz C."/>
            <person name="Koll F."/>
            <person name="Le Moue A."/>
            <person name="Lepere C."/>
            <person name="Malinsky S."/>
            <person name="Nowacki M."/>
            <person name="Nowak J.K."/>
            <person name="Plattner H."/>
            <person name="Poulain J."/>
            <person name="Ruiz F."/>
            <person name="Serrano V."/>
            <person name="Zagulski M."/>
            <person name="Dessen P."/>
            <person name="Betermier M."/>
            <person name="Weissenbach J."/>
            <person name="Scarpelli C."/>
            <person name="Schachter V."/>
            <person name="Sperling L."/>
            <person name="Meyer E."/>
            <person name="Cohen J."/>
            <person name="Wincker P."/>
        </authorList>
    </citation>
    <scope>NUCLEOTIDE SEQUENCE [LARGE SCALE GENOMIC DNA]</scope>
    <source>
        <strain evidence="1 2">Stock d4-2</strain>
    </source>
</reference>
<sequence length="199" mass="23531">MFPVKLIDLQLSPSRSEFKDFSTMISENDLDYDTFKLEQVHKPPQIKKSSSYPKNYVLYLTLSFQYKQQLIEESNIEGDQIIQECNRFVQDSQVSVTQLLQELALEQPKKNRSTGYLKFFDENKNYGFIVMDQDGSDLFVYADDLAKTGISREYLRTAKFGNYIRFTFTCMEYFGKYNKSRKAIDLEYQKPNPFFQTIY</sequence>
<dbReference type="KEGG" id="ptm:GSPATT00021518001"/>
<dbReference type="RefSeq" id="XP_001455291.1">
    <property type="nucleotide sequence ID" value="XM_001455254.1"/>
</dbReference>
<evidence type="ECO:0000313" key="2">
    <source>
        <dbReference type="Proteomes" id="UP000000600"/>
    </source>
</evidence>
<dbReference type="OrthoDB" id="422005at2759"/>
<keyword evidence="2" id="KW-1185">Reference proteome</keyword>
<accession>A0DXX7</accession>
<organism evidence="1 2">
    <name type="scientific">Paramecium tetraurelia</name>
    <dbReference type="NCBI Taxonomy" id="5888"/>
    <lineage>
        <taxon>Eukaryota</taxon>
        <taxon>Sar</taxon>
        <taxon>Alveolata</taxon>
        <taxon>Ciliophora</taxon>
        <taxon>Intramacronucleata</taxon>
        <taxon>Oligohymenophorea</taxon>
        <taxon>Peniculida</taxon>
        <taxon>Parameciidae</taxon>
        <taxon>Paramecium</taxon>
    </lineage>
</organism>
<dbReference type="InParanoid" id="A0DXX7"/>
<dbReference type="SUPFAM" id="SSF50249">
    <property type="entry name" value="Nucleic acid-binding proteins"/>
    <property type="match status" value="1"/>
</dbReference>
<dbReference type="OMA" id="CMEYFGK"/>
<dbReference type="AlphaFoldDB" id="A0DXX7"/>
<dbReference type="SMR" id="A0DXX7"/>
<protein>
    <submittedName>
        <fullName evidence="1">Uncharacterized protein</fullName>
    </submittedName>
</protein>
<dbReference type="InterPro" id="IPR012340">
    <property type="entry name" value="NA-bd_OB-fold"/>
</dbReference>